<name>A0A8J1TTR1_OWEFU</name>
<dbReference type="Proteomes" id="UP000749559">
    <property type="component" value="Unassembled WGS sequence"/>
</dbReference>
<dbReference type="PROSITE" id="PS01359">
    <property type="entry name" value="ZF_PHD_1"/>
    <property type="match status" value="1"/>
</dbReference>
<sequence length="218" mass="24488">MRTVHPCLSCGVNIRLRQQYLTCVSCSGWQHRTCTGFTQGEYREGIIAWKCSRCPAVDLEAIINTTTSTSVGPPQAESTALEFMDSESYSQPPVMDQISLAQQVNEEHTCNQPELSTEYNTDIPRINVTDSRIHSFNIERPYDIPDRFTEDTVREATLPMDITEASEEPLSYRVLPGAFQRGNSLLSDSDGFLYTKKKSNSTSTTWTLKLRCGAMVVQ</sequence>
<dbReference type="AlphaFoldDB" id="A0A8J1TTR1"/>
<dbReference type="SUPFAM" id="SSF57903">
    <property type="entry name" value="FYVE/PHD zinc finger"/>
    <property type="match status" value="1"/>
</dbReference>
<keyword evidence="2" id="KW-0863">Zinc-finger</keyword>
<dbReference type="InterPro" id="IPR013083">
    <property type="entry name" value="Znf_RING/FYVE/PHD"/>
</dbReference>
<keyword evidence="5" id="KW-1185">Reference proteome</keyword>
<organism evidence="4 5">
    <name type="scientific">Owenia fusiformis</name>
    <name type="common">Polychaete worm</name>
    <dbReference type="NCBI Taxonomy" id="6347"/>
    <lineage>
        <taxon>Eukaryota</taxon>
        <taxon>Metazoa</taxon>
        <taxon>Spiralia</taxon>
        <taxon>Lophotrochozoa</taxon>
        <taxon>Annelida</taxon>
        <taxon>Polychaeta</taxon>
        <taxon>Sedentaria</taxon>
        <taxon>Canalipalpata</taxon>
        <taxon>Sabellida</taxon>
        <taxon>Oweniida</taxon>
        <taxon>Oweniidae</taxon>
        <taxon>Owenia</taxon>
    </lineage>
</organism>
<evidence type="ECO:0000313" key="5">
    <source>
        <dbReference type="Proteomes" id="UP000749559"/>
    </source>
</evidence>
<gene>
    <name evidence="4" type="ORF">OFUS_LOCUS20234</name>
</gene>
<dbReference type="GO" id="GO:0008270">
    <property type="term" value="F:zinc ion binding"/>
    <property type="evidence" value="ECO:0007669"/>
    <property type="project" value="UniProtKB-KW"/>
</dbReference>
<evidence type="ECO:0000256" key="2">
    <source>
        <dbReference type="ARBA" id="ARBA00022771"/>
    </source>
</evidence>
<dbReference type="Gene3D" id="3.30.40.10">
    <property type="entry name" value="Zinc/RING finger domain, C3HC4 (zinc finger)"/>
    <property type="match status" value="1"/>
</dbReference>
<comment type="caution">
    <text evidence="4">The sequence shown here is derived from an EMBL/GenBank/DDBJ whole genome shotgun (WGS) entry which is preliminary data.</text>
</comment>
<proteinExistence type="predicted"/>
<evidence type="ECO:0000256" key="3">
    <source>
        <dbReference type="ARBA" id="ARBA00022833"/>
    </source>
</evidence>
<evidence type="ECO:0000256" key="1">
    <source>
        <dbReference type="ARBA" id="ARBA00022723"/>
    </source>
</evidence>
<keyword evidence="1" id="KW-0479">Metal-binding</keyword>
<feature type="non-terminal residue" evidence="4">
    <location>
        <position position="218"/>
    </location>
</feature>
<reference evidence="4" key="1">
    <citation type="submission" date="2022-03" db="EMBL/GenBank/DDBJ databases">
        <authorList>
            <person name="Martin C."/>
        </authorList>
    </citation>
    <scope>NUCLEOTIDE SEQUENCE</scope>
</reference>
<keyword evidence="3" id="KW-0862">Zinc</keyword>
<protein>
    <submittedName>
        <fullName evidence="4">Uncharacterized protein</fullName>
    </submittedName>
</protein>
<dbReference type="EMBL" id="CAIIXF020000010">
    <property type="protein sequence ID" value="CAH1795738.1"/>
    <property type="molecule type" value="Genomic_DNA"/>
</dbReference>
<accession>A0A8J1TTR1</accession>
<evidence type="ECO:0000313" key="4">
    <source>
        <dbReference type="EMBL" id="CAH1795738.1"/>
    </source>
</evidence>
<dbReference type="InterPro" id="IPR011011">
    <property type="entry name" value="Znf_FYVE_PHD"/>
</dbReference>
<dbReference type="InterPro" id="IPR019786">
    <property type="entry name" value="Zinc_finger_PHD-type_CS"/>
</dbReference>